<dbReference type="Pfam" id="PF00440">
    <property type="entry name" value="TetR_N"/>
    <property type="match status" value="1"/>
</dbReference>
<dbReference type="PROSITE" id="PS01081">
    <property type="entry name" value="HTH_TETR_1"/>
    <property type="match status" value="1"/>
</dbReference>
<dbReference type="PRINTS" id="PR00455">
    <property type="entry name" value="HTHTETR"/>
</dbReference>
<organism evidence="5 6">
    <name type="scientific">Sphingomonas daechungensis</name>
    <dbReference type="NCBI Taxonomy" id="1176646"/>
    <lineage>
        <taxon>Bacteria</taxon>
        <taxon>Pseudomonadati</taxon>
        <taxon>Pseudomonadota</taxon>
        <taxon>Alphaproteobacteria</taxon>
        <taxon>Sphingomonadales</taxon>
        <taxon>Sphingomonadaceae</taxon>
        <taxon>Sphingomonas</taxon>
    </lineage>
</organism>
<dbReference type="InterPro" id="IPR023772">
    <property type="entry name" value="DNA-bd_HTH_TetR-type_CS"/>
</dbReference>
<proteinExistence type="predicted"/>
<dbReference type="PROSITE" id="PS50977">
    <property type="entry name" value="HTH_TETR_2"/>
    <property type="match status" value="1"/>
</dbReference>
<evidence type="ECO:0000259" key="4">
    <source>
        <dbReference type="PROSITE" id="PS50977"/>
    </source>
</evidence>
<keyword evidence="6" id="KW-1185">Reference proteome</keyword>
<accession>A0ABX6T2R0</accession>
<evidence type="ECO:0000256" key="1">
    <source>
        <dbReference type="ARBA" id="ARBA00023125"/>
    </source>
</evidence>
<protein>
    <submittedName>
        <fullName evidence="5">TetR/AcrR family transcriptional regulator</fullName>
    </submittedName>
</protein>
<evidence type="ECO:0000313" key="6">
    <source>
        <dbReference type="Proteomes" id="UP000516134"/>
    </source>
</evidence>
<evidence type="ECO:0000313" key="5">
    <source>
        <dbReference type="EMBL" id="QNP44089.1"/>
    </source>
</evidence>
<feature type="region of interest" description="Disordered" evidence="3">
    <location>
        <begin position="1"/>
        <end position="46"/>
    </location>
</feature>
<dbReference type="Gene3D" id="1.10.10.60">
    <property type="entry name" value="Homeodomain-like"/>
    <property type="match status" value="1"/>
</dbReference>
<dbReference type="InterPro" id="IPR001647">
    <property type="entry name" value="HTH_TetR"/>
</dbReference>
<reference evidence="5 6" key="1">
    <citation type="submission" date="2020-08" db="EMBL/GenBank/DDBJ databases">
        <title>Genome sequence of Sphingomonas daechungensis KACC 18115T.</title>
        <authorList>
            <person name="Hyun D.-W."/>
            <person name="Bae J.-W."/>
        </authorList>
    </citation>
    <scope>NUCLEOTIDE SEQUENCE [LARGE SCALE GENOMIC DNA]</scope>
    <source>
        <strain evidence="5 6">KACC 18115</strain>
    </source>
</reference>
<dbReference type="PANTHER" id="PTHR43479">
    <property type="entry name" value="ACREF/ENVCD OPERON REPRESSOR-RELATED"/>
    <property type="match status" value="1"/>
</dbReference>
<keyword evidence="1 2" id="KW-0238">DNA-binding</keyword>
<dbReference type="EMBL" id="CP060780">
    <property type="protein sequence ID" value="QNP44089.1"/>
    <property type="molecule type" value="Genomic_DNA"/>
</dbReference>
<dbReference type="SUPFAM" id="SSF46689">
    <property type="entry name" value="Homeodomain-like"/>
    <property type="match status" value="1"/>
</dbReference>
<dbReference type="PANTHER" id="PTHR43479:SF11">
    <property type="entry name" value="ACREF_ENVCD OPERON REPRESSOR-RELATED"/>
    <property type="match status" value="1"/>
</dbReference>
<feature type="domain" description="HTH tetR-type" evidence="4">
    <location>
        <begin position="47"/>
        <end position="107"/>
    </location>
</feature>
<name>A0ABX6T2R0_9SPHN</name>
<dbReference type="InterPro" id="IPR050624">
    <property type="entry name" value="HTH-type_Tx_Regulator"/>
</dbReference>
<dbReference type="Gene3D" id="1.10.357.10">
    <property type="entry name" value="Tetracycline Repressor, domain 2"/>
    <property type="match status" value="1"/>
</dbReference>
<feature type="DNA-binding region" description="H-T-H motif" evidence="2">
    <location>
        <begin position="70"/>
        <end position="89"/>
    </location>
</feature>
<evidence type="ECO:0000256" key="2">
    <source>
        <dbReference type="PROSITE-ProRule" id="PRU00335"/>
    </source>
</evidence>
<evidence type="ECO:0000256" key="3">
    <source>
        <dbReference type="SAM" id="MobiDB-lite"/>
    </source>
</evidence>
<dbReference type="InterPro" id="IPR009057">
    <property type="entry name" value="Homeodomain-like_sf"/>
</dbReference>
<dbReference type="Proteomes" id="UP000516134">
    <property type="component" value="Chromosome"/>
</dbReference>
<gene>
    <name evidence="5" type="ORF">H9L15_05965</name>
</gene>
<sequence>MAGDPRGTRLAGTREADGSAGEAAATRAVESSSPASDGKAPRTARGERTLRKILDAALEEFGEKGFSEGSIVGITSRARVALGTFYTYFDSKEAVFQEVVRDMSAQVRDHVAPVLQSASGALEAEGLALESFLRFVATHRQVYRIIDEAEFVDPDGFRKHYMTTAERIAARLQAGKDKGEVVKVDSPLATEVEAWAIMGMNVFLGLRFGVWGEDSPAEVTRVANQLIRRGLKP</sequence>